<organism evidence="3 4">
    <name type="scientific">Saccharomyces eubayanus</name>
    <name type="common">Yeast</name>
    <dbReference type="NCBI Taxonomy" id="1080349"/>
    <lineage>
        <taxon>Eukaryota</taxon>
        <taxon>Fungi</taxon>
        <taxon>Dikarya</taxon>
        <taxon>Ascomycota</taxon>
        <taxon>Saccharomycotina</taxon>
        <taxon>Saccharomycetes</taxon>
        <taxon>Saccharomycetales</taxon>
        <taxon>Saccharomycetaceae</taxon>
        <taxon>Saccharomyces</taxon>
    </lineage>
</organism>
<evidence type="ECO:0000313" key="3">
    <source>
        <dbReference type="EMBL" id="CAI1600804.1"/>
    </source>
</evidence>
<dbReference type="Proteomes" id="UP001152964">
    <property type="component" value="Chromosome 12"/>
</dbReference>
<dbReference type="CDD" id="cd07383">
    <property type="entry name" value="MPP_Dcr2"/>
    <property type="match status" value="1"/>
</dbReference>
<feature type="transmembrane region" description="Helical" evidence="1">
    <location>
        <begin position="7"/>
        <end position="26"/>
    </location>
</feature>
<dbReference type="EMBL" id="OX291502">
    <property type="protein sequence ID" value="CAI1600804.1"/>
    <property type="molecule type" value="Genomic_DNA"/>
</dbReference>
<reference evidence="3" key="1">
    <citation type="submission" date="2022-08" db="EMBL/GenBank/DDBJ databases">
        <authorList>
            <person name="Byrne P K."/>
        </authorList>
    </citation>
    <scope>NUCLEOTIDE SEQUENCE</scope>
    <source>
        <strain evidence="3">UCD650</strain>
    </source>
</reference>
<dbReference type="Gene3D" id="3.60.21.10">
    <property type="match status" value="1"/>
</dbReference>
<gene>
    <name evidence="3" type="primary">U6500L04000</name>
    <name evidence="3" type="ORF">SEUBUCD650_0L04000</name>
</gene>
<evidence type="ECO:0000313" key="4">
    <source>
        <dbReference type="Proteomes" id="UP001152964"/>
    </source>
</evidence>
<keyword evidence="1" id="KW-0472">Membrane</keyword>
<keyword evidence="1" id="KW-1133">Transmembrane helix</keyword>
<protein>
    <recommendedName>
        <fullName evidence="2">Calcineurin-like phosphoesterase domain-containing protein</fullName>
    </recommendedName>
</protein>
<name>A0ABN8VHH1_SACEU</name>
<dbReference type="SUPFAM" id="SSF56300">
    <property type="entry name" value="Metallo-dependent phosphatases"/>
    <property type="match status" value="1"/>
</dbReference>
<evidence type="ECO:0000256" key="1">
    <source>
        <dbReference type="SAM" id="Phobius"/>
    </source>
</evidence>
<accession>A0ABN8VHH1</accession>
<proteinExistence type="predicted"/>
<keyword evidence="1" id="KW-0812">Transmembrane</keyword>
<dbReference type="PANTHER" id="PTHR32440:SF0">
    <property type="entry name" value="PHOSPHATASE DCR2-RELATED"/>
    <property type="match status" value="1"/>
</dbReference>
<dbReference type="InterPro" id="IPR029052">
    <property type="entry name" value="Metallo-depent_PP-like"/>
</dbReference>
<evidence type="ECO:0000259" key="2">
    <source>
        <dbReference type="Pfam" id="PF00149"/>
    </source>
</evidence>
<dbReference type="InterPro" id="IPR004843">
    <property type="entry name" value="Calcineurin-like_PHP"/>
</dbReference>
<dbReference type="PANTHER" id="PTHR32440">
    <property type="entry name" value="PHOSPHATASE DCR2-RELATED-RELATED"/>
    <property type="match status" value="1"/>
</dbReference>
<keyword evidence="4" id="KW-1185">Reference proteome</keyword>
<feature type="domain" description="Calcineurin-like phosphoesterase" evidence="2">
    <location>
        <begin position="251"/>
        <end position="504"/>
    </location>
</feature>
<sequence length="590" mass="67414">MIRLPKLYQRFLVYLSIFGLIVFLYYDHNQTSRVQDYRISEGLKKEFDADAEEWLQDNGLEHLSPSDNLLINIGNEQCFHIGRFYERCFSFYELRPQPKSVHLLVARRKIHKDLKGSFGRKWLGRSEYLYYDILRLSSLHSLGSDFGELNVDAITGISSGSKDNSVSFKDFSVTFEPISIELLQKRGIISEINILFGTDCVDPRETWSLQKDVSFTHYAGSEPAYLTYRFAGFYPANSKAQRLQETDEGRFKIVQLADLHLGVGESECVDEFPKHETCKADPKTEAFVQQVLDIEAPQLVVFTGDQIMGDRSIQDSETALLKAVAPVISRGIPWAMVWGNHDDEGSLTRWQLSELVSTLPYSLFQFSTYDTKDNTFGVGNYVHQVFSYNNTEVPVSTLYFLDSHKYSTVGKIYPGYDWIKESQWEYMNKYYDETLELKTELSMAFFHIPLPEYLNIQSSTHPGEENALVGTYKEGVTAPKYNSEGMATLHKLGVDVVSCGHDHCNDYCLQDDSTPSQIWLCYGGGGGEGGYAGYGGTERRIRIYEINISENNIYTWKRLNGSPKEIFDYQSMLNNNDYQSMLNNNSPKTV</sequence>
<dbReference type="Pfam" id="PF00149">
    <property type="entry name" value="Metallophos"/>
    <property type="match status" value="1"/>
</dbReference>